<gene>
    <name evidence="1" type="ORF">ALQ36_101756</name>
</gene>
<comment type="caution">
    <text evidence="1">The sequence shown here is derived from an EMBL/GenBank/DDBJ whole genome shotgun (WGS) entry which is preliminary data.</text>
</comment>
<organism evidence="1 2">
    <name type="scientific">Pseudomonas syringae pv. primulae</name>
    <dbReference type="NCBI Taxonomy" id="251707"/>
    <lineage>
        <taxon>Bacteria</taxon>
        <taxon>Pseudomonadati</taxon>
        <taxon>Pseudomonadota</taxon>
        <taxon>Gammaproteobacteria</taxon>
        <taxon>Pseudomonadales</taxon>
        <taxon>Pseudomonadaceae</taxon>
        <taxon>Pseudomonas</taxon>
    </lineage>
</organism>
<dbReference type="AlphaFoldDB" id="A0A3M5TEK2"/>
<evidence type="ECO:0000313" key="2">
    <source>
        <dbReference type="Proteomes" id="UP000281350"/>
    </source>
</evidence>
<sequence length="53" mass="6005">MNAVTRSRSACTFGEYAKSMGRYLLDQVVVVMKGMLMNLKPFIQSIFGVYKHS</sequence>
<accession>A0A3M5TEK2</accession>
<protein>
    <submittedName>
        <fullName evidence="1">Uncharacterized protein</fullName>
    </submittedName>
</protein>
<dbReference type="EMBL" id="RBPY01000036">
    <property type="protein sequence ID" value="RMO80920.1"/>
    <property type="molecule type" value="Genomic_DNA"/>
</dbReference>
<proteinExistence type="predicted"/>
<name>A0A3M5TEK2_9PSED</name>
<evidence type="ECO:0000313" key="1">
    <source>
        <dbReference type="EMBL" id="RMO80920.1"/>
    </source>
</evidence>
<dbReference type="Proteomes" id="UP000281350">
    <property type="component" value="Unassembled WGS sequence"/>
</dbReference>
<reference evidence="1 2" key="1">
    <citation type="submission" date="2018-08" db="EMBL/GenBank/DDBJ databases">
        <title>Recombination of ecologically and evolutionarily significant loci maintains genetic cohesion in the Pseudomonas syringae species complex.</title>
        <authorList>
            <person name="Dillon M."/>
            <person name="Thakur S."/>
            <person name="Almeida R.N.D."/>
            <person name="Weir B.S."/>
            <person name="Guttman D.S."/>
        </authorList>
    </citation>
    <scope>NUCLEOTIDE SEQUENCE [LARGE SCALE GENOMIC DNA]</scope>
    <source>
        <strain evidence="1 2">ICMP 2732</strain>
    </source>
</reference>